<dbReference type="InterPro" id="IPR011993">
    <property type="entry name" value="PH-like_dom_sf"/>
</dbReference>
<dbReference type="Gene3D" id="2.30.29.30">
    <property type="entry name" value="Pleckstrin-homology domain (PH domain)/Phosphotyrosine-binding domain (PTB)"/>
    <property type="match status" value="1"/>
</dbReference>
<dbReference type="Proteomes" id="UP000677228">
    <property type="component" value="Unassembled WGS sequence"/>
</dbReference>
<dbReference type="SUPFAM" id="SSF50729">
    <property type="entry name" value="PH domain-like"/>
    <property type="match status" value="1"/>
</dbReference>
<dbReference type="FunFam" id="2.30.29.30:FF:000073">
    <property type="entry name" value="Pleckstrin homology domain-containing family B member 2"/>
    <property type="match status" value="1"/>
</dbReference>
<evidence type="ECO:0000313" key="6">
    <source>
        <dbReference type="EMBL" id="CAF3848206.1"/>
    </source>
</evidence>
<dbReference type="InterPro" id="IPR001849">
    <property type="entry name" value="PH_domain"/>
</dbReference>
<protein>
    <recommendedName>
        <fullName evidence="4">PH domain-containing protein</fullName>
    </recommendedName>
</protein>
<sequence length="200" mass="23264">MGDIVKAGWLHRQTKILKNWKKQWFTLSNDGRLRYFDSPDKQFDVADDVFFLNKCKEIKAGGQIDPSLKIPLEFSTQQVFQIISNDNSVWTLIAESEDDVMAWQLAFEEVRRLHVQRLQQTGVIPTNFSIPANHYVLNYPGEYDGEYPHQVYMGPDGRTHTVVFVDRSRYYHGDATLGAFTGLAIGSLLFWPLFWPIWWC</sequence>
<comment type="caution">
    <text evidence="5">The sequence shown here is derived from an EMBL/GenBank/DDBJ whole genome shotgun (WGS) entry which is preliminary data.</text>
</comment>
<dbReference type="PROSITE" id="PS50003">
    <property type="entry name" value="PH_DOMAIN"/>
    <property type="match status" value="1"/>
</dbReference>
<feature type="transmembrane region" description="Helical" evidence="3">
    <location>
        <begin position="177"/>
        <end position="198"/>
    </location>
</feature>
<comment type="subcellular location">
    <subcellularLocation>
        <location evidence="1">Membrane</location>
    </subcellularLocation>
</comment>
<dbReference type="EMBL" id="CAJNOK010009288">
    <property type="protein sequence ID" value="CAF1085737.1"/>
    <property type="molecule type" value="Genomic_DNA"/>
</dbReference>
<dbReference type="PANTHER" id="PTHR14309:SF10">
    <property type="entry name" value="PH DOMAIN-CONTAINING PROTEIN"/>
    <property type="match status" value="1"/>
</dbReference>
<feature type="domain" description="PH" evidence="4">
    <location>
        <begin position="3"/>
        <end position="112"/>
    </location>
</feature>
<reference evidence="5" key="1">
    <citation type="submission" date="2021-02" db="EMBL/GenBank/DDBJ databases">
        <authorList>
            <person name="Nowell W R."/>
        </authorList>
    </citation>
    <scope>NUCLEOTIDE SEQUENCE</scope>
</reference>
<dbReference type="InterPro" id="IPR039680">
    <property type="entry name" value="PLEKHB1/2"/>
</dbReference>
<dbReference type="EMBL" id="CAJOBA010009305">
    <property type="protein sequence ID" value="CAF3848206.1"/>
    <property type="molecule type" value="Genomic_DNA"/>
</dbReference>
<evidence type="ECO:0000256" key="2">
    <source>
        <dbReference type="ARBA" id="ARBA00023136"/>
    </source>
</evidence>
<keyword evidence="2 3" id="KW-0472">Membrane</keyword>
<evidence type="ECO:0000256" key="1">
    <source>
        <dbReference type="ARBA" id="ARBA00004370"/>
    </source>
</evidence>
<proteinExistence type="predicted"/>
<evidence type="ECO:0000259" key="4">
    <source>
        <dbReference type="PROSITE" id="PS50003"/>
    </source>
</evidence>
<dbReference type="AlphaFoldDB" id="A0A8S2DYC4"/>
<dbReference type="GO" id="GO:0016020">
    <property type="term" value="C:membrane"/>
    <property type="evidence" value="ECO:0007669"/>
    <property type="project" value="UniProtKB-SubCell"/>
</dbReference>
<name>A0A8S2DYC4_9BILA</name>
<evidence type="ECO:0000313" key="7">
    <source>
        <dbReference type="Proteomes" id="UP000677228"/>
    </source>
</evidence>
<dbReference type="SMART" id="SM00233">
    <property type="entry name" value="PH"/>
    <property type="match status" value="1"/>
</dbReference>
<dbReference type="PANTHER" id="PTHR14309">
    <property type="entry name" value="EXPRESSED PROTEIN"/>
    <property type="match status" value="1"/>
</dbReference>
<gene>
    <name evidence="5" type="ORF">OVA965_LOCUS18588</name>
    <name evidence="6" type="ORF">TMI583_LOCUS18600</name>
</gene>
<organism evidence="5 7">
    <name type="scientific">Didymodactylos carnosus</name>
    <dbReference type="NCBI Taxonomy" id="1234261"/>
    <lineage>
        <taxon>Eukaryota</taxon>
        <taxon>Metazoa</taxon>
        <taxon>Spiralia</taxon>
        <taxon>Gnathifera</taxon>
        <taxon>Rotifera</taxon>
        <taxon>Eurotatoria</taxon>
        <taxon>Bdelloidea</taxon>
        <taxon>Philodinida</taxon>
        <taxon>Philodinidae</taxon>
        <taxon>Didymodactylos</taxon>
    </lineage>
</organism>
<dbReference type="Proteomes" id="UP000682733">
    <property type="component" value="Unassembled WGS sequence"/>
</dbReference>
<evidence type="ECO:0000256" key="3">
    <source>
        <dbReference type="SAM" id="Phobius"/>
    </source>
</evidence>
<accession>A0A8S2DYC4</accession>
<evidence type="ECO:0000313" key="5">
    <source>
        <dbReference type="EMBL" id="CAF1085737.1"/>
    </source>
</evidence>
<dbReference type="GO" id="GO:0045595">
    <property type="term" value="P:regulation of cell differentiation"/>
    <property type="evidence" value="ECO:0007669"/>
    <property type="project" value="TreeGrafter"/>
</dbReference>
<keyword evidence="3" id="KW-0812">Transmembrane</keyword>
<dbReference type="Pfam" id="PF00169">
    <property type="entry name" value="PH"/>
    <property type="match status" value="1"/>
</dbReference>
<keyword evidence="3" id="KW-1133">Transmembrane helix</keyword>